<dbReference type="SUPFAM" id="SSF54197">
    <property type="entry name" value="HIT-like"/>
    <property type="match status" value="1"/>
</dbReference>
<proteinExistence type="predicted"/>
<dbReference type="AlphaFoldDB" id="A0A0F7K2C6"/>
<dbReference type="EMBL" id="CP011412">
    <property type="protein sequence ID" value="AKH21063.1"/>
    <property type="molecule type" value="Genomic_DNA"/>
</dbReference>
<evidence type="ECO:0000259" key="2">
    <source>
        <dbReference type="PROSITE" id="PS51084"/>
    </source>
</evidence>
<organism evidence="3 4">
    <name type="scientific">Sedimenticola thiotaurini</name>
    <dbReference type="NCBI Taxonomy" id="1543721"/>
    <lineage>
        <taxon>Bacteria</taxon>
        <taxon>Pseudomonadati</taxon>
        <taxon>Pseudomonadota</taxon>
        <taxon>Gammaproteobacteria</taxon>
        <taxon>Chromatiales</taxon>
        <taxon>Sedimenticolaceae</taxon>
        <taxon>Sedimenticola</taxon>
    </lineage>
</organism>
<accession>A0A0F7K2C6</accession>
<evidence type="ECO:0000313" key="3">
    <source>
        <dbReference type="EMBL" id="AKH21063.1"/>
    </source>
</evidence>
<feature type="domain" description="HIT" evidence="2">
    <location>
        <begin position="34"/>
        <end position="103"/>
    </location>
</feature>
<dbReference type="Gene3D" id="3.30.428.10">
    <property type="entry name" value="HIT-like"/>
    <property type="match status" value="1"/>
</dbReference>
<dbReference type="RefSeq" id="WP_046859992.1">
    <property type="nucleotide sequence ID" value="NZ_CP011412.1"/>
</dbReference>
<dbReference type="PROSITE" id="PS51084">
    <property type="entry name" value="HIT_2"/>
    <property type="match status" value="1"/>
</dbReference>
<gene>
    <name evidence="3" type="ORF">AAY24_12660</name>
</gene>
<keyword evidence="4" id="KW-1185">Reference proteome</keyword>
<comment type="caution">
    <text evidence="1">Lacks conserved residue(s) required for the propagation of feature annotation.</text>
</comment>
<dbReference type="PIRSF" id="PIRSF000714">
    <property type="entry name" value="HIT"/>
    <property type="match status" value="1"/>
</dbReference>
<dbReference type="KEGG" id="seds:AAY24_12660"/>
<dbReference type="InterPro" id="IPR011146">
    <property type="entry name" value="HIT-like"/>
</dbReference>
<sequence length="135" mass="15547">MFRLHPRLSADTRLICHLSLCEVRLMNDCRFPWLILVPQRPGVTEVHQLEQSDQRLLIIESSHAARVLEQCYGTAKTNLGALGNLVPQLHWHVVARRTDDPCWPGPVWGCGERQPYPAAELEQRIAELQVWFTDE</sequence>
<name>A0A0F7K2C6_9GAMM</name>
<dbReference type="OrthoDB" id="9799145at2"/>
<protein>
    <recommendedName>
        <fullName evidence="2">HIT domain-containing protein</fullName>
    </recommendedName>
</protein>
<dbReference type="InterPro" id="IPR026026">
    <property type="entry name" value="HIT_Hint"/>
</dbReference>
<dbReference type="GO" id="GO:0003824">
    <property type="term" value="F:catalytic activity"/>
    <property type="evidence" value="ECO:0007669"/>
    <property type="project" value="InterPro"/>
</dbReference>
<dbReference type="Proteomes" id="UP000034410">
    <property type="component" value="Chromosome"/>
</dbReference>
<dbReference type="Pfam" id="PF01230">
    <property type="entry name" value="HIT"/>
    <property type="match status" value="1"/>
</dbReference>
<evidence type="ECO:0000256" key="1">
    <source>
        <dbReference type="PROSITE-ProRule" id="PRU00464"/>
    </source>
</evidence>
<dbReference type="InterPro" id="IPR036265">
    <property type="entry name" value="HIT-like_sf"/>
</dbReference>
<evidence type="ECO:0000313" key="4">
    <source>
        <dbReference type="Proteomes" id="UP000034410"/>
    </source>
</evidence>
<reference evidence="3 4" key="1">
    <citation type="journal article" date="2015" name="Genome Announc.">
        <title>Complete Genome Sequence of Sedimenticola thiotaurini Strain SIP-G1, a Polyphosphate- and Polyhydroxyalkanoate-Accumulating Sulfur-Oxidizing Gammaproteobacterium Isolated from Salt Marsh Sediments.</title>
        <authorList>
            <person name="Flood B.E."/>
            <person name="Jones D.S."/>
            <person name="Bailey J.V."/>
        </authorList>
    </citation>
    <scope>NUCLEOTIDE SEQUENCE [LARGE SCALE GENOMIC DNA]</scope>
    <source>
        <strain evidence="3 4">SIP-G1</strain>
    </source>
</reference>